<evidence type="ECO:0000313" key="3">
    <source>
        <dbReference type="Proteomes" id="UP000035034"/>
    </source>
</evidence>
<dbReference type="Pfam" id="PF12973">
    <property type="entry name" value="Cupin_7"/>
    <property type="match status" value="1"/>
</dbReference>
<reference evidence="2 3" key="1">
    <citation type="submission" date="2011-12" db="EMBL/GenBank/DDBJ databases">
        <title>Whole genome shotgun sequence of Gordonia effusa NBRC 100432.</title>
        <authorList>
            <person name="Yoshida I."/>
            <person name="Takarada H."/>
            <person name="Hosoyama A."/>
            <person name="Tsuchikane K."/>
            <person name="Katsumata H."/>
            <person name="Yamazaki S."/>
            <person name="Fujita N."/>
        </authorList>
    </citation>
    <scope>NUCLEOTIDE SEQUENCE [LARGE SCALE GENOMIC DNA]</scope>
    <source>
        <strain evidence="2 3">NBRC 100432</strain>
    </source>
</reference>
<dbReference type="InterPro" id="IPR025979">
    <property type="entry name" value="ChrR-like_cupin_dom"/>
</dbReference>
<dbReference type="eggNOG" id="COG1917">
    <property type="taxonomic scope" value="Bacteria"/>
</dbReference>
<proteinExistence type="predicted"/>
<gene>
    <name evidence="2" type="ORF">GOEFS_055_00280</name>
</gene>
<keyword evidence="3" id="KW-1185">Reference proteome</keyword>
<dbReference type="Proteomes" id="UP000035034">
    <property type="component" value="Unassembled WGS sequence"/>
</dbReference>
<dbReference type="AlphaFoldDB" id="H0R0B4"/>
<dbReference type="InterPro" id="IPR011051">
    <property type="entry name" value="RmlC_Cupin_sf"/>
</dbReference>
<dbReference type="Gene3D" id="2.60.120.10">
    <property type="entry name" value="Jelly Rolls"/>
    <property type="match status" value="1"/>
</dbReference>
<dbReference type="STRING" id="1077974.GOEFS_055_00280"/>
<feature type="domain" description="ChrR-like cupin" evidence="1">
    <location>
        <begin position="17"/>
        <end position="107"/>
    </location>
</feature>
<dbReference type="OrthoDB" id="9801227at2"/>
<comment type="caution">
    <text evidence="2">The sequence shown here is derived from an EMBL/GenBank/DDBJ whole genome shotgun (WGS) entry which is preliminary data.</text>
</comment>
<organism evidence="2 3">
    <name type="scientific">Gordonia effusa NBRC 100432</name>
    <dbReference type="NCBI Taxonomy" id="1077974"/>
    <lineage>
        <taxon>Bacteria</taxon>
        <taxon>Bacillati</taxon>
        <taxon>Actinomycetota</taxon>
        <taxon>Actinomycetes</taxon>
        <taxon>Mycobacteriales</taxon>
        <taxon>Gordoniaceae</taxon>
        <taxon>Gordonia</taxon>
    </lineage>
</organism>
<evidence type="ECO:0000313" key="2">
    <source>
        <dbReference type="EMBL" id="GAB18515.1"/>
    </source>
</evidence>
<sequence length="111" mass="12090">MNAEILEQPGYSAVLASEMRASDVFPGVRVRRLWTGDNGAHANILEMDPGSAWPRRDVHDPGPEEVYVVDGIFHDGAREYPAGTFLHAPAGSWHIPASPAGCTLFLFYPEG</sequence>
<protein>
    <recommendedName>
        <fullName evidence="1">ChrR-like cupin domain-containing protein</fullName>
    </recommendedName>
</protein>
<accession>H0R0B4</accession>
<dbReference type="InterPro" id="IPR014710">
    <property type="entry name" value="RmlC-like_jellyroll"/>
</dbReference>
<evidence type="ECO:0000259" key="1">
    <source>
        <dbReference type="Pfam" id="PF12973"/>
    </source>
</evidence>
<dbReference type="SUPFAM" id="SSF51182">
    <property type="entry name" value="RmlC-like cupins"/>
    <property type="match status" value="1"/>
</dbReference>
<name>H0R0B4_9ACTN</name>
<dbReference type="EMBL" id="BAEH01000055">
    <property type="protein sequence ID" value="GAB18515.1"/>
    <property type="molecule type" value="Genomic_DNA"/>
</dbReference>
<dbReference type="RefSeq" id="WP_007317852.1">
    <property type="nucleotide sequence ID" value="NZ_BAEH01000055.1"/>
</dbReference>